<feature type="domain" description="Transglycosylase SLT" evidence="2">
    <location>
        <begin position="87"/>
        <end position="194"/>
    </location>
</feature>
<dbReference type="InterPro" id="IPR023346">
    <property type="entry name" value="Lysozyme-like_dom_sf"/>
</dbReference>
<gene>
    <name evidence="3" type="ORF">JOC86_003087</name>
</gene>
<dbReference type="InterPro" id="IPR000189">
    <property type="entry name" value="Transglyc_AS"/>
</dbReference>
<dbReference type="PROSITE" id="PS00922">
    <property type="entry name" value="TRANSGLYCOSYLASE"/>
    <property type="match status" value="1"/>
</dbReference>
<comment type="caution">
    <text evidence="3">The sequence shown here is derived from an EMBL/GenBank/DDBJ whole genome shotgun (WGS) entry which is preliminary data.</text>
</comment>
<evidence type="ECO:0000313" key="4">
    <source>
        <dbReference type="Proteomes" id="UP001646157"/>
    </source>
</evidence>
<dbReference type="EMBL" id="JAFBDZ010000003">
    <property type="protein sequence ID" value="MBM7586535.1"/>
    <property type="molecule type" value="Genomic_DNA"/>
</dbReference>
<evidence type="ECO:0000313" key="3">
    <source>
        <dbReference type="EMBL" id="MBM7586535.1"/>
    </source>
</evidence>
<dbReference type="SUPFAM" id="SSF53955">
    <property type="entry name" value="Lysozyme-like"/>
    <property type="match status" value="1"/>
</dbReference>
<proteinExistence type="inferred from homology"/>
<dbReference type="PANTHER" id="PTHR37423">
    <property type="entry name" value="SOLUBLE LYTIC MUREIN TRANSGLYCOSYLASE-RELATED"/>
    <property type="match status" value="1"/>
</dbReference>
<dbReference type="Proteomes" id="UP001646157">
    <property type="component" value="Unassembled WGS sequence"/>
</dbReference>
<dbReference type="CDD" id="cd00254">
    <property type="entry name" value="LT-like"/>
    <property type="match status" value="1"/>
</dbReference>
<accession>A0ABS2NFA3</accession>
<reference evidence="3 4" key="1">
    <citation type="submission" date="2021-01" db="EMBL/GenBank/DDBJ databases">
        <title>Genomic Encyclopedia of Type Strains, Phase IV (KMG-IV): sequencing the most valuable type-strain genomes for metagenomic binning, comparative biology and taxonomic classification.</title>
        <authorList>
            <person name="Goeker M."/>
        </authorList>
    </citation>
    <scope>NUCLEOTIDE SEQUENCE [LARGE SCALE GENOMIC DNA]</scope>
    <source>
        <strain evidence="3 4">DSM 24834</strain>
    </source>
</reference>
<sequence>MDIQQLKIMIDLKALNGMNRTNSTYNQNNQSSFQEIFEEAINSLSRQNDFQNKIGAVRLLHSLQSTDIERFQPSAATNEVPKNLDEIITRAADIYKIPKKLIQSIIQHESNFNPTAVSHAGASGLMQLMPTTAKGLGVTDIFDPEQNVFAGAKYMKQMLDKFNGNIDLALAAYNAGPGNVEKYGGIPPFTETRNYVKKVSSSYYT</sequence>
<dbReference type="Gene3D" id="1.10.530.10">
    <property type="match status" value="1"/>
</dbReference>
<protein>
    <submittedName>
        <fullName evidence="3">Soluble lytic murein transglycosylase-like protein</fullName>
    </submittedName>
</protein>
<dbReference type="Pfam" id="PF01464">
    <property type="entry name" value="SLT"/>
    <property type="match status" value="1"/>
</dbReference>
<comment type="similarity">
    <text evidence="1">Belongs to the transglycosylase Slt family.</text>
</comment>
<evidence type="ECO:0000259" key="2">
    <source>
        <dbReference type="Pfam" id="PF01464"/>
    </source>
</evidence>
<dbReference type="InterPro" id="IPR008258">
    <property type="entry name" value="Transglycosylase_SLT_dom_1"/>
</dbReference>
<evidence type="ECO:0000256" key="1">
    <source>
        <dbReference type="ARBA" id="ARBA00007734"/>
    </source>
</evidence>
<keyword evidence="4" id="KW-1185">Reference proteome</keyword>
<name>A0ABS2NFA3_9BACI</name>
<dbReference type="RefSeq" id="WP_205173747.1">
    <property type="nucleotide sequence ID" value="NZ_JAFBDZ010000003.1"/>
</dbReference>
<dbReference type="PANTHER" id="PTHR37423:SF2">
    <property type="entry name" value="MEMBRANE-BOUND LYTIC MUREIN TRANSGLYCOSYLASE C"/>
    <property type="match status" value="1"/>
</dbReference>
<organism evidence="3 4">
    <name type="scientific">Rossellomorea pakistanensis</name>
    <dbReference type="NCBI Taxonomy" id="992288"/>
    <lineage>
        <taxon>Bacteria</taxon>
        <taxon>Bacillati</taxon>
        <taxon>Bacillota</taxon>
        <taxon>Bacilli</taxon>
        <taxon>Bacillales</taxon>
        <taxon>Bacillaceae</taxon>
        <taxon>Rossellomorea</taxon>
    </lineage>
</organism>